<dbReference type="InterPro" id="IPR052337">
    <property type="entry name" value="SAT4-like"/>
</dbReference>
<dbReference type="InterPro" id="IPR049326">
    <property type="entry name" value="Rhodopsin_dom_fungi"/>
</dbReference>
<evidence type="ECO:0000313" key="9">
    <source>
        <dbReference type="EMBL" id="CAG8959598.1"/>
    </source>
</evidence>
<evidence type="ECO:0000256" key="4">
    <source>
        <dbReference type="ARBA" id="ARBA00023136"/>
    </source>
</evidence>
<feature type="transmembrane region" description="Helical" evidence="7">
    <location>
        <begin position="270"/>
        <end position="290"/>
    </location>
</feature>
<evidence type="ECO:0000256" key="3">
    <source>
        <dbReference type="ARBA" id="ARBA00022989"/>
    </source>
</evidence>
<sequence>MLVMADDRVPFIPPPPGAVAFGTEDSSLNRTYEILISVCMIVTTACVIGRTYARVYIQKRWLFEDWAATLCYIGFLGWLATTGMMYIYKGGTHAWDVERSDVISIMKVTLPPINQFLPFISCSRLRSFSNFLYARTICFWAGISTNKLTCQWYLIVTVVYSAEVLICKLTLIHMYRMLFVTNPKSRLNKTLRVAEFTIIGFYFSQFFTKMFECSPVARVWDSSIPGSCLSKRAILNASGLFNLLSDIFILLVPVFSVMKLRIRNAKKTQIIFALTLGAAAPTVSLVGYIVRIKLDSLPDLTYNLPLIILFAIVEVALGVICICLPHLSALIRHQRSQHNTSNTSYSGHRREPSSQINLSRPNNGSNRRITHSRASIGLRDGEAPGRAEYIALNSPAEPSTPRERYFISRSNTESTNVPSPTAAPSIGSFRGPPSVVVHCPDSTFPAATPLPNDETTFPSRAYVPSIRHSDSFQFASDGELRRAKPDTKEEKGKFFKHHSYFS</sequence>
<comment type="similarity">
    <text evidence="5">Belongs to the SAT4 family.</text>
</comment>
<dbReference type="OrthoDB" id="2496787at2759"/>
<feature type="transmembrane region" description="Helical" evidence="7">
    <location>
        <begin position="65"/>
        <end position="88"/>
    </location>
</feature>
<gene>
    <name evidence="9" type="ORF">HYFRA_00001500</name>
</gene>
<feature type="compositionally biased region" description="Polar residues" evidence="6">
    <location>
        <begin position="353"/>
        <end position="367"/>
    </location>
</feature>
<dbReference type="PANTHER" id="PTHR33048:SF158">
    <property type="entry name" value="MEMBRANE PROTEIN PTH11-LIKE, PUTATIVE-RELATED"/>
    <property type="match status" value="1"/>
</dbReference>
<feature type="compositionally biased region" description="Basic and acidic residues" evidence="6">
    <location>
        <begin position="483"/>
        <end position="493"/>
    </location>
</feature>
<evidence type="ECO:0000256" key="7">
    <source>
        <dbReference type="SAM" id="Phobius"/>
    </source>
</evidence>
<evidence type="ECO:0000259" key="8">
    <source>
        <dbReference type="Pfam" id="PF20684"/>
    </source>
</evidence>
<keyword evidence="4 7" id="KW-0472">Membrane</keyword>
<feature type="region of interest" description="Disordered" evidence="6">
    <location>
        <begin position="338"/>
        <end position="380"/>
    </location>
</feature>
<protein>
    <recommendedName>
        <fullName evidence="8">Rhodopsin domain-containing protein</fullName>
    </recommendedName>
</protein>
<evidence type="ECO:0000256" key="5">
    <source>
        <dbReference type="ARBA" id="ARBA00038359"/>
    </source>
</evidence>
<dbReference type="EMBL" id="CAJVRL010000092">
    <property type="protein sequence ID" value="CAG8959598.1"/>
    <property type="molecule type" value="Genomic_DNA"/>
</dbReference>
<feature type="transmembrane region" description="Helical" evidence="7">
    <location>
        <begin position="152"/>
        <end position="172"/>
    </location>
</feature>
<evidence type="ECO:0000256" key="1">
    <source>
        <dbReference type="ARBA" id="ARBA00004141"/>
    </source>
</evidence>
<evidence type="ECO:0000256" key="2">
    <source>
        <dbReference type="ARBA" id="ARBA00022692"/>
    </source>
</evidence>
<feature type="transmembrane region" description="Helical" evidence="7">
    <location>
        <begin position="34"/>
        <end position="53"/>
    </location>
</feature>
<organism evidence="9 10">
    <name type="scientific">Hymenoscyphus fraxineus</name>
    <dbReference type="NCBI Taxonomy" id="746836"/>
    <lineage>
        <taxon>Eukaryota</taxon>
        <taxon>Fungi</taxon>
        <taxon>Dikarya</taxon>
        <taxon>Ascomycota</taxon>
        <taxon>Pezizomycotina</taxon>
        <taxon>Leotiomycetes</taxon>
        <taxon>Helotiales</taxon>
        <taxon>Helotiaceae</taxon>
        <taxon>Hymenoscyphus</taxon>
    </lineage>
</organism>
<proteinExistence type="inferred from homology"/>
<evidence type="ECO:0000256" key="6">
    <source>
        <dbReference type="SAM" id="MobiDB-lite"/>
    </source>
</evidence>
<feature type="transmembrane region" description="Helical" evidence="7">
    <location>
        <begin position="239"/>
        <end position="258"/>
    </location>
</feature>
<dbReference type="Pfam" id="PF20684">
    <property type="entry name" value="Fung_rhodopsin"/>
    <property type="match status" value="1"/>
</dbReference>
<name>A0A9N9L7P2_9HELO</name>
<dbReference type="Proteomes" id="UP000696280">
    <property type="component" value="Unassembled WGS sequence"/>
</dbReference>
<keyword evidence="10" id="KW-1185">Reference proteome</keyword>
<keyword evidence="3 7" id="KW-1133">Transmembrane helix</keyword>
<dbReference type="PANTHER" id="PTHR33048">
    <property type="entry name" value="PTH11-LIKE INTEGRAL MEMBRANE PROTEIN (AFU_ORTHOLOGUE AFUA_5G11245)"/>
    <property type="match status" value="1"/>
</dbReference>
<feature type="transmembrane region" description="Helical" evidence="7">
    <location>
        <begin position="302"/>
        <end position="327"/>
    </location>
</feature>
<feature type="domain" description="Rhodopsin" evidence="8">
    <location>
        <begin position="148"/>
        <end position="332"/>
    </location>
</feature>
<feature type="transmembrane region" description="Helical" evidence="7">
    <location>
        <begin position="193"/>
        <end position="211"/>
    </location>
</feature>
<reference evidence="9" key="1">
    <citation type="submission" date="2021-07" db="EMBL/GenBank/DDBJ databases">
        <authorList>
            <person name="Durling M."/>
        </authorList>
    </citation>
    <scope>NUCLEOTIDE SEQUENCE</scope>
</reference>
<dbReference type="AlphaFoldDB" id="A0A9N9L7P2"/>
<keyword evidence="2 7" id="KW-0812">Transmembrane</keyword>
<evidence type="ECO:0000313" key="10">
    <source>
        <dbReference type="Proteomes" id="UP000696280"/>
    </source>
</evidence>
<accession>A0A9N9L7P2</accession>
<feature type="region of interest" description="Disordered" evidence="6">
    <location>
        <begin position="483"/>
        <end position="502"/>
    </location>
</feature>
<comment type="subcellular location">
    <subcellularLocation>
        <location evidence="1">Membrane</location>
        <topology evidence="1">Multi-pass membrane protein</topology>
    </subcellularLocation>
</comment>
<comment type="caution">
    <text evidence="9">The sequence shown here is derived from an EMBL/GenBank/DDBJ whole genome shotgun (WGS) entry which is preliminary data.</text>
</comment>
<dbReference type="GO" id="GO:0016020">
    <property type="term" value="C:membrane"/>
    <property type="evidence" value="ECO:0007669"/>
    <property type="project" value="UniProtKB-SubCell"/>
</dbReference>